<dbReference type="PRINTS" id="PR00067">
    <property type="entry name" value="CATALASE"/>
</dbReference>
<dbReference type="FunFam" id="2.40.180.10:FF:000001">
    <property type="entry name" value="Catalase"/>
    <property type="match status" value="1"/>
</dbReference>
<dbReference type="InterPro" id="IPR010582">
    <property type="entry name" value="Catalase_immune_responsive"/>
</dbReference>
<dbReference type="PIRSF" id="PIRSF038928">
    <property type="entry name" value="Catalase_clade1-3"/>
    <property type="match status" value="1"/>
</dbReference>
<comment type="catalytic activity">
    <reaction evidence="8 11">
        <text>2 H2O2 = O2 + 2 H2O</text>
        <dbReference type="Rhea" id="RHEA:20309"/>
        <dbReference type="ChEBI" id="CHEBI:15377"/>
        <dbReference type="ChEBI" id="CHEBI:15379"/>
        <dbReference type="ChEBI" id="CHEBI:16240"/>
        <dbReference type="EC" id="1.11.1.6"/>
    </reaction>
</comment>
<evidence type="ECO:0000256" key="5">
    <source>
        <dbReference type="ARBA" id="ARBA00023002"/>
    </source>
</evidence>
<dbReference type="SMART" id="SM01060">
    <property type="entry name" value="Catalase"/>
    <property type="match status" value="1"/>
</dbReference>
<dbReference type="GO" id="GO:0020037">
    <property type="term" value="F:heme binding"/>
    <property type="evidence" value="ECO:0007669"/>
    <property type="project" value="InterPro"/>
</dbReference>
<feature type="active site" evidence="9">
    <location>
        <position position="124"/>
    </location>
</feature>
<evidence type="ECO:0000256" key="7">
    <source>
        <dbReference type="ARBA" id="ARBA00023324"/>
    </source>
</evidence>
<comment type="similarity">
    <text evidence="1 11">Belongs to the catalase family.</text>
</comment>
<evidence type="ECO:0000313" key="14">
    <source>
        <dbReference type="Proteomes" id="UP000752814"/>
    </source>
</evidence>
<dbReference type="InterPro" id="IPR040333">
    <property type="entry name" value="Catalase_3"/>
</dbReference>
<dbReference type="AlphaFoldDB" id="A0A8J8TDL2"/>
<evidence type="ECO:0000313" key="13">
    <source>
        <dbReference type="EMBL" id="TQS83495.1"/>
    </source>
</evidence>
<proteinExistence type="inferred from homology"/>
<dbReference type="PROSITE" id="PS00437">
    <property type="entry name" value="CATALASE_1"/>
    <property type="match status" value="1"/>
</dbReference>
<evidence type="ECO:0000256" key="10">
    <source>
        <dbReference type="PIRSR" id="PIRSR038928-2"/>
    </source>
</evidence>
<evidence type="ECO:0000256" key="8">
    <source>
        <dbReference type="ARBA" id="ARBA00049254"/>
    </source>
</evidence>
<dbReference type="GO" id="GO:0046872">
    <property type="term" value="F:metal ion binding"/>
    <property type="evidence" value="ECO:0007669"/>
    <property type="project" value="UniProtKB-KW"/>
</dbReference>
<dbReference type="CDD" id="cd08156">
    <property type="entry name" value="catalase_clade_3"/>
    <property type="match status" value="1"/>
</dbReference>
<dbReference type="InterPro" id="IPR018028">
    <property type="entry name" value="Catalase"/>
</dbReference>
<dbReference type="EMBL" id="LVVT01000010">
    <property type="protein sequence ID" value="TQS83495.1"/>
    <property type="molecule type" value="Genomic_DNA"/>
</dbReference>
<keyword evidence="5 11" id="KW-0560">Oxidoreductase</keyword>
<comment type="cofactor">
    <cofactor evidence="10">
        <name>heme</name>
        <dbReference type="ChEBI" id="CHEBI:30413"/>
    </cofactor>
</comment>
<evidence type="ECO:0000256" key="4">
    <source>
        <dbReference type="ARBA" id="ARBA00022723"/>
    </source>
</evidence>
<dbReference type="InterPro" id="IPR020835">
    <property type="entry name" value="Catalase_sf"/>
</dbReference>
<dbReference type="InterPro" id="IPR011614">
    <property type="entry name" value="Catalase_core"/>
</dbReference>
<dbReference type="PROSITE" id="PS51402">
    <property type="entry name" value="CATALASE_3"/>
    <property type="match status" value="1"/>
</dbReference>
<feature type="domain" description="Catalase core" evidence="12">
    <location>
        <begin position="6"/>
        <end position="386"/>
    </location>
</feature>
<dbReference type="GO" id="GO:0005737">
    <property type="term" value="C:cytoplasm"/>
    <property type="evidence" value="ECO:0007669"/>
    <property type="project" value="TreeGrafter"/>
</dbReference>
<feature type="active site" evidence="9">
    <location>
        <position position="51"/>
    </location>
</feature>
<dbReference type="Pfam" id="PF06628">
    <property type="entry name" value="Catalase-rel"/>
    <property type="match status" value="1"/>
</dbReference>
<evidence type="ECO:0000256" key="9">
    <source>
        <dbReference type="PIRSR" id="PIRSR038928-1"/>
    </source>
</evidence>
<evidence type="ECO:0000256" key="2">
    <source>
        <dbReference type="ARBA" id="ARBA00022559"/>
    </source>
</evidence>
<dbReference type="InterPro" id="IPR024708">
    <property type="entry name" value="Catalase_AS"/>
</dbReference>
<dbReference type="Pfam" id="PF00199">
    <property type="entry name" value="Catalase"/>
    <property type="match status" value="1"/>
</dbReference>
<accession>A0A8J8TDL2</accession>
<dbReference type="InterPro" id="IPR002226">
    <property type="entry name" value="Catalase_haem_BS"/>
</dbReference>
<dbReference type="GO" id="GO:0042542">
    <property type="term" value="P:response to hydrogen peroxide"/>
    <property type="evidence" value="ECO:0007669"/>
    <property type="project" value="TreeGrafter"/>
</dbReference>
<keyword evidence="6 10" id="KW-0408">Iron</keyword>
<dbReference type="Gene3D" id="2.40.180.10">
    <property type="entry name" value="Catalase core domain"/>
    <property type="match status" value="1"/>
</dbReference>
<comment type="caution">
    <text evidence="13">The sequence shown here is derived from an EMBL/GenBank/DDBJ whole genome shotgun (WGS) entry which is preliminary data.</text>
</comment>
<evidence type="ECO:0000256" key="11">
    <source>
        <dbReference type="RuleBase" id="RU000498"/>
    </source>
</evidence>
<dbReference type="PANTHER" id="PTHR11465:SF9">
    <property type="entry name" value="CATALASE"/>
    <property type="match status" value="1"/>
</dbReference>
<dbReference type="GeneID" id="41323658"/>
<dbReference type="EC" id="1.11.1.6" evidence="11"/>
<keyword evidence="4 10" id="KW-0479">Metal-binding</keyword>
<dbReference type="GO" id="GO:0042744">
    <property type="term" value="P:hydrogen peroxide catabolic process"/>
    <property type="evidence" value="ECO:0007669"/>
    <property type="project" value="UniProtKB-KW"/>
</dbReference>
<evidence type="ECO:0000256" key="6">
    <source>
        <dbReference type="ARBA" id="ARBA00023004"/>
    </source>
</evidence>
<dbReference type="InterPro" id="IPR024711">
    <property type="entry name" value="Catalase_clade1/3"/>
</dbReference>
<feature type="binding site" description="axial binding residue" evidence="10">
    <location>
        <position position="334"/>
    </location>
    <ligand>
        <name>heme</name>
        <dbReference type="ChEBI" id="CHEBI:30413"/>
    </ligand>
    <ligandPart>
        <name>Fe</name>
        <dbReference type="ChEBI" id="CHEBI:18248"/>
    </ligandPart>
</feature>
<keyword evidence="2 11" id="KW-0575">Peroxidase</keyword>
<sequence length="497" mass="56549">MKGKLTTASGSPIDDDQASITASGYTLIQDVHLTEKLAHFNRERIPERVVHAKGTGAHGYFEVTNDLSKYTRAAFLSEVGKKTDIFVRFSIVNTERGGPDADRDPRGFAVKFYTEEGNYDIVANNTPVFFVRDAIKFPDFIHSQKRNPKNNLHDYDTYWDFLSLTPESIHQVTILFTDRGTPKDYRHMDGFGTNTFMWYNEKNEYVWIKYTFKCDQGNETLTADEAIELKGKEADHATIDLYQEIENGNYPSWTVYVQIMTPEQAKKYEFDPFDATKVWYHGDFPLIPLGKIVLNKNPENYFDEVEQSAFAPSNMVPGIGASPDRMLQARLFAYTDTQRYRLGPNFQQLKINAPRALNVYQRDGPMSYGIVGTDPNYYPNSVPDAPAPDISYTPPASIVDDEAMRHQVPIDDVDFAQARALYTRVLSDKDKDHLISNIAGHLGGAKESIQYRQTALFYKVDEDYGTRVAEALSLDINKIMKLAAASQEEREKITMKM</sequence>
<evidence type="ECO:0000256" key="3">
    <source>
        <dbReference type="ARBA" id="ARBA00022617"/>
    </source>
</evidence>
<protein>
    <recommendedName>
        <fullName evidence="11">Catalase</fullName>
        <ecNumber evidence="11">1.11.1.6</ecNumber>
    </recommendedName>
</protein>
<dbReference type="PANTHER" id="PTHR11465">
    <property type="entry name" value="CATALASE"/>
    <property type="match status" value="1"/>
</dbReference>
<dbReference type="OMA" id="FYNQGAR"/>
<keyword evidence="7 11" id="KW-0376">Hydrogen peroxide</keyword>
<name>A0A8J8TDL2_9ARCH</name>
<evidence type="ECO:0000259" key="12">
    <source>
        <dbReference type="SMART" id="SM01060"/>
    </source>
</evidence>
<dbReference type="PROSITE" id="PS00438">
    <property type="entry name" value="CATALASE_2"/>
    <property type="match status" value="1"/>
</dbReference>
<dbReference type="GO" id="GO:0004096">
    <property type="term" value="F:catalase activity"/>
    <property type="evidence" value="ECO:0007669"/>
    <property type="project" value="UniProtKB-EC"/>
</dbReference>
<dbReference type="RefSeq" id="WP_020449127.1">
    <property type="nucleotide sequence ID" value="NZ_CAYAXV010000005.1"/>
</dbReference>
<organism evidence="13 14">
    <name type="scientific">Candidatus Methanomassiliicoccus intestinalis</name>
    <dbReference type="NCBI Taxonomy" id="1406512"/>
    <lineage>
        <taxon>Archaea</taxon>
        <taxon>Methanobacteriati</taxon>
        <taxon>Thermoplasmatota</taxon>
        <taxon>Thermoplasmata</taxon>
        <taxon>Methanomassiliicoccales</taxon>
        <taxon>Methanomassiliicoccaceae</taxon>
        <taxon>Methanomassiliicoccus</taxon>
    </lineage>
</organism>
<keyword evidence="3 10" id="KW-0349">Heme</keyword>
<reference evidence="13" key="1">
    <citation type="submission" date="2016-03" db="EMBL/GenBank/DDBJ databases">
        <authorList>
            <person name="Borrel G."/>
            <person name="Mccann A."/>
            <person name="O'Toole P.W."/>
        </authorList>
    </citation>
    <scope>NUCLEOTIDE SEQUENCE</scope>
    <source>
        <strain evidence="13">183</strain>
    </source>
</reference>
<dbReference type="SUPFAM" id="SSF56634">
    <property type="entry name" value="Heme-dependent catalase-like"/>
    <property type="match status" value="1"/>
</dbReference>
<gene>
    <name evidence="13" type="ORF">A3207_07840</name>
</gene>
<dbReference type="Proteomes" id="UP000752814">
    <property type="component" value="Unassembled WGS sequence"/>
</dbReference>
<evidence type="ECO:0000256" key="1">
    <source>
        <dbReference type="ARBA" id="ARBA00005329"/>
    </source>
</evidence>